<keyword evidence="7 9" id="KW-1133">Transmembrane helix</keyword>
<evidence type="ECO:0000256" key="2">
    <source>
        <dbReference type="ARBA" id="ARBA00009047"/>
    </source>
</evidence>
<dbReference type="PANTHER" id="PTHR32243:SF50">
    <property type="entry name" value="MALTOSE_MALTODEXTRIN TRANSPORT SYSTEM PERMEASE PROTEIN MALG"/>
    <property type="match status" value="1"/>
</dbReference>
<keyword evidence="6 9" id="KW-0812">Transmembrane</keyword>
<keyword evidence="4" id="KW-1003">Cell membrane</keyword>
<comment type="subcellular location">
    <subcellularLocation>
        <location evidence="1 9">Cell membrane</location>
        <topology evidence="1 9">Multi-pass membrane protein</topology>
    </subcellularLocation>
</comment>
<dbReference type="InterPro" id="IPR035906">
    <property type="entry name" value="MetI-like_sf"/>
</dbReference>
<feature type="transmembrane region" description="Helical" evidence="9">
    <location>
        <begin position="12"/>
        <end position="34"/>
    </location>
</feature>
<dbReference type="Pfam" id="PF00528">
    <property type="entry name" value="BPD_transp_1"/>
    <property type="match status" value="1"/>
</dbReference>
<dbReference type="InterPro" id="IPR000515">
    <property type="entry name" value="MetI-like"/>
</dbReference>
<evidence type="ECO:0000256" key="1">
    <source>
        <dbReference type="ARBA" id="ARBA00004651"/>
    </source>
</evidence>
<keyword evidence="8 9" id="KW-0472">Membrane</keyword>
<dbReference type="SUPFAM" id="SSF161098">
    <property type="entry name" value="MetI-like"/>
    <property type="match status" value="1"/>
</dbReference>
<dbReference type="GO" id="GO:0005886">
    <property type="term" value="C:plasma membrane"/>
    <property type="evidence" value="ECO:0007669"/>
    <property type="project" value="UniProtKB-SubCell"/>
</dbReference>
<sequence length="284" mass="31485">MDSYRLLKYVRLAISHIVLIAFAAFAVFPIYYVLITSFSNVPTLASISIGSLIPRPSSLTLSAYYYILFKNPFFLWLKNSLIFGVSSMLIATAAAFLGAVALSRINMPGKSTLIYFIYVLTFFPFTVTVIPLYFMFAQLHLINTYYGLIIAYSGGSSIFGAYLGKIFIDTIPREFEEAAMIDGLGRFTAFTRILLPMTGPVLAFVALTSFIGAYTDYVLANAFITSGKLWTLTLGMYYLAVTNRATLYNVFAAFAVLMGLPIFILFIALQKFLLRAYSLGGLKA</sequence>
<reference evidence="11" key="1">
    <citation type="journal article" date="2014" name="Int. J. Syst. Evol. Microbiol.">
        <title>Complete genome sequence of Corynebacterium casei LMG S-19264T (=DSM 44701T), isolated from a smear-ripened cheese.</title>
        <authorList>
            <consortium name="US DOE Joint Genome Institute (JGI-PGF)"/>
            <person name="Walter F."/>
            <person name="Albersmeier A."/>
            <person name="Kalinowski J."/>
            <person name="Ruckert C."/>
        </authorList>
    </citation>
    <scope>NUCLEOTIDE SEQUENCE</scope>
    <source>
        <strain evidence="11">JCM 10088</strain>
    </source>
</reference>
<protein>
    <submittedName>
        <fullName evidence="11">Sugar ABC transporter permease</fullName>
    </submittedName>
</protein>
<gene>
    <name evidence="11" type="ORF">GCM10007981_16890</name>
</gene>
<keyword evidence="3 9" id="KW-0813">Transport</keyword>
<evidence type="ECO:0000259" key="10">
    <source>
        <dbReference type="PROSITE" id="PS50928"/>
    </source>
</evidence>
<proteinExistence type="inferred from homology"/>
<evidence type="ECO:0000313" key="11">
    <source>
        <dbReference type="EMBL" id="GGP22117.1"/>
    </source>
</evidence>
<evidence type="ECO:0000256" key="3">
    <source>
        <dbReference type="ARBA" id="ARBA00022448"/>
    </source>
</evidence>
<name>A0A830GY02_9CREN</name>
<dbReference type="InterPro" id="IPR050901">
    <property type="entry name" value="BP-dep_ABC_trans_perm"/>
</dbReference>
<feature type="transmembrane region" description="Helical" evidence="9">
    <location>
        <begin position="189"/>
        <end position="211"/>
    </location>
</feature>
<comment type="caution">
    <text evidence="11">The sequence shown here is derived from an EMBL/GenBank/DDBJ whole genome shotgun (WGS) entry which is preliminary data.</text>
</comment>
<dbReference type="EMBL" id="BMNL01000004">
    <property type="protein sequence ID" value="GGP22117.1"/>
    <property type="molecule type" value="Genomic_DNA"/>
</dbReference>
<dbReference type="Proteomes" id="UP000610960">
    <property type="component" value="Unassembled WGS sequence"/>
</dbReference>
<evidence type="ECO:0000256" key="9">
    <source>
        <dbReference type="RuleBase" id="RU363032"/>
    </source>
</evidence>
<evidence type="ECO:0000256" key="4">
    <source>
        <dbReference type="ARBA" id="ARBA00022475"/>
    </source>
</evidence>
<evidence type="ECO:0000256" key="6">
    <source>
        <dbReference type="ARBA" id="ARBA00022692"/>
    </source>
</evidence>
<feature type="transmembrane region" description="Helical" evidence="9">
    <location>
        <begin position="247"/>
        <end position="269"/>
    </location>
</feature>
<evidence type="ECO:0000256" key="7">
    <source>
        <dbReference type="ARBA" id="ARBA00022989"/>
    </source>
</evidence>
<dbReference type="OrthoDB" id="45815at2157"/>
<dbReference type="AlphaFoldDB" id="A0A830GY02"/>
<evidence type="ECO:0000256" key="8">
    <source>
        <dbReference type="ARBA" id="ARBA00023136"/>
    </source>
</evidence>
<dbReference type="CDD" id="cd06261">
    <property type="entry name" value="TM_PBP2"/>
    <property type="match status" value="1"/>
</dbReference>
<feature type="transmembrane region" description="Helical" evidence="9">
    <location>
        <begin position="113"/>
        <end position="134"/>
    </location>
</feature>
<comment type="similarity">
    <text evidence="2">Belongs to the binding-protein-dependent transport system permease family. MalFG subfamily.</text>
</comment>
<dbReference type="Gene3D" id="1.10.3720.10">
    <property type="entry name" value="MetI-like"/>
    <property type="match status" value="1"/>
</dbReference>
<dbReference type="PANTHER" id="PTHR32243">
    <property type="entry name" value="MALTOSE TRANSPORT SYSTEM PERMEASE-RELATED"/>
    <property type="match status" value="1"/>
</dbReference>
<evidence type="ECO:0000313" key="12">
    <source>
        <dbReference type="Proteomes" id="UP000610960"/>
    </source>
</evidence>
<accession>A0A830GY02</accession>
<feature type="transmembrane region" description="Helical" evidence="9">
    <location>
        <begin position="146"/>
        <end position="168"/>
    </location>
</feature>
<keyword evidence="5" id="KW-0762">Sugar transport</keyword>
<feature type="transmembrane region" description="Helical" evidence="9">
    <location>
        <begin position="81"/>
        <end position="101"/>
    </location>
</feature>
<reference evidence="11" key="2">
    <citation type="submission" date="2020-09" db="EMBL/GenBank/DDBJ databases">
        <authorList>
            <person name="Sun Q."/>
            <person name="Ohkuma M."/>
        </authorList>
    </citation>
    <scope>NUCLEOTIDE SEQUENCE</scope>
    <source>
        <strain evidence="11">JCM 10088</strain>
    </source>
</reference>
<feature type="domain" description="ABC transmembrane type-1" evidence="10">
    <location>
        <begin position="77"/>
        <end position="269"/>
    </location>
</feature>
<dbReference type="RefSeq" id="WP_188596971.1">
    <property type="nucleotide sequence ID" value="NZ_BMNL01000004.1"/>
</dbReference>
<feature type="transmembrane region" description="Helical" evidence="9">
    <location>
        <begin position="217"/>
        <end position="240"/>
    </location>
</feature>
<organism evidence="11 12">
    <name type="scientific">Thermocladium modestius</name>
    <dbReference type="NCBI Taxonomy" id="62609"/>
    <lineage>
        <taxon>Archaea</taxon>
        <taxon>Thermoproteota</taxon>
        <taxon>Thermoprotei</taxon>
        <taxon>Thermoproteales</taxon>
        <taxon>Thermoproteaceae</taxon>
        <taxon>Thermocladium</taxon>
    </lineage>
</organism>
<keyword evidence="12" id="KW-1185">Reference proteome</keyword>
<evidence type="ECO:0000256" key="5">
    <source>
        <dbReference type="ARBA" id="ARBA00022597"/>
    </source>
</evidence>
<dbReference type="PROSITE" id="PS50928">
    <property type="entry name" value="ABC_TM1"/>
    <property type="match status" value="1"/>
</dbReference>
<dbReference type="GO" id="GO:0055085">
    <property type="term" value="P:transmembrane transport"/>
    <property type="evidence" value="ECO:0007669"/>
    <property type="project" value="InterPro"/>
</dbReference>